<comment type="caution">
    <text evidence="2">The sequence shown here is derived from an EMBL/GenBank/DDBJ whole genome shotgun (WGS) entry which is preliminary data.</text>
</comment>
<keyword evidence="3" id="KW-1185">Reference proteome</keyword>
<evidence type="ECO:0000313" key="3">
    <source>
        <dbReference type="Proteomes" id="UP001341840"/>
    </source>
</evidence>
<name>A0ABU6XDK5_9FABA</name>
<feature type="region of interest" description="Disordered" evidence="1">
    <location>
        <begin position="62"/>
        <end position="114"/>
    </location>
</feature>
<accession>A0ABU6XDK5</accession>
<dbReference type="EMBL" id="JASCZI010211698">
    <property type="protein sequence ID" value="MED6196007.1"/>
    <property type="molecule type" value="Genomic_DNA"/>
</dbReference>
<organism evidence="2 3">
    <name type="scientific">Stylosanthes scabra</name>
    <dbReference type="NCBI Taxonomy" id="79078"/>
    <lineage>
        <taxon>Eukaryota</taxon>
        <taxon>Viridiplantae</taxon>
        <taxon>Streptophyta</taxon>
        <taxon>Embryophyta</taxon>
        <taxon>Tracheophyta</taxon>
        <taxon>Spermatophyta</taxon>
        <taxon>Magnoliopsida</taxon>
        <taxon>eudicotyledons</taxon>
        <taxon>Gunneridae</taxon>
        <taxon>Pentapetalae</taxon>
        <taxon>rosids</taxon>
        <taxon>fabids</taxon>
        <taxon>Fabales</taxon>
        <taxon>Fabaceae</taxon>
        <taxon>Papilionoideae</taxon>
        <taxon>50 kb inversion clade</taxon>
        <taxon>dalbergioids sensu lato</taxon>
        <taxon>Dalbergieae</taxon>
        <taxon>Pterocarpus clade</taxon>
        <taxon>Stylosanthes</taxon>
    </lineage>
</organism>
<dbReference type="Proteomes" id="UP001341840">
    <property type="component" value="Unassembled WGS sequence"/>
</dbReference>
<gene>
    <name evidence="2" type="ORF">PIB30_043139</name>
</gene>
<protein>
    <submittedName>
        <fullName evidence="2">Uncharacterized protein</fullName>
    </submittedName>
</protein>
<reference evidence="2 3" key="1">
    <citation type="journal article" date="2023" name="Plants (Basel)">
        <title>Bridging the Gap: Combining Genomics and Transcriptomics Approaches to Understand Stylosanthes scabra, an Orphan Legume from the Brazilian Caatinga.</title>
        <authorList>
            <person name="Ferreira-Neto J.R.C."/>
            <person name="da Silva M.D."/>
            <person name="Binneck E."/>
            <person name="de Melo N.F."/>
            <person name="da Silva R.H."/>
            <person name="de Melo A.L.T.M."/>
            <person name="Pandolfi V."/>
            <person name="Bustamante F.O."/>
            <person name="Brasileiro-Vidal A.C."/>
            <person name="Benko-Iseppon A.M."/>
        </authorList>
    </citation>
    <scope>NUCLEOTIDE SEQUENCE [LARGE SCALE GENOMIC DNA]</scope>
    <source>
        <tissue evidence="2">Leaves</tissue>
    </source>
</reference>
<feature type="compositionally biased region" description="Low complexity" evidence="1">
    <location>
        <begin position="191"/>
        <end position="201"/>
    </location>
</feature>
<proteinExistence type="predicted"/>
<sequence>MKVCIDRAAARLKWRGCATLCLTTKFMFPPFLRPFLGSENRTGPAGRTDRTANRWHRRLGLAGETGSVVTAEPARNRPVGPDRDSAAKNPRGSKFSQLNHKTLTTPFTLPPPPAVAATVGRGGRRRLRHASLSHKSPCKTDACSHRTAPCKAQASRRASTAVCSSLQVCLLAVVDNQDVDAGENLPPSANPPASNDTPNASTPDPVDSNESQS</sequence>
<evidence type="ECO:0000313" key="2">
    <source>
        <dbReference type="EMBL" id="MED6196007.1"/>
    </source>
</evidence>
<evidence type="ECO:0000256" key="1">
    <source>
        <dbReference type="SAM" id="MobiDB-lite"/>
    </source>
</evidence>
<feature type="region of interest" description="Disordered" evidence="1">
    <location>
        <begin position="180"/>
        <end position="213"/>
    </location>
</feature>